<dbReference type="Gene3D" id="1.10.630.10">
    <property type="entry name" value="Cytochrome P450"/>
    <property type="match status" value="1"/>
</dbReference>
<evidence type="ECO:0000313" key="8">
    <source>
        <dbReference type="EMBL" id="EMR62662.1"/>
    </source>
</evidence>
<dbReference type="AlphaFoldDB" id="M7SEU1"/>
<evidence type="ECO:0000256" key="2">
    <source>
        <dbReference type="ARBA" id="ARBA00010617"/>
    </source>
</evidence>
<evidence type="ECO:0000256" key="6">
    <source>
        <dbReference type="ARBA" id="ARBA00023004"/>
    </source>
</evidence>
<evidence type="ECO:0000256" key="3">
    <source>
        <dbReference type="ARBA" id="ARBA00022617"/>
    </source>
</evidence>
<dbReference type="InterPro" id="IPR001128">
    <property type="entry name" value="Cyt_P450"/>
</dbReference>
<keyword evidence="5" id="KW-0560">Oxidoreductase</keyword>
<evidence type="ECO:0000256" key="1">
    <source>
        <dbReference type="ARBA" id="ARBA00001971"/>
    </source>
</evidence>
<dbReference type="eggNOG" id="KOG0156">
    <property type="taxonomic scope" value="Eukaryota"/>
</dbReference>
<dbReference type="GO" id="GO:0004497">
    <property type="term" value="F:monooxygenase activity"/>
    <property type="evidence" value="ECO:0007669"/>
    <property type="project" value="UniProtKB-KW"/>
</dbReference>
<dbReference type="OrthoDB" id="1844152at2759"/>
<evidence type="ECO:0000256" key="7">
    <source>
        <dbReference type="ARBA" id="ARBA00023033"/>
    </source>
</evidence>
<dbReference type="InterPro" id="IPR036396">
    <property type="entry name" value="Cyt_P450_sf"/>
</dbReference>
<keyword evidence="4" id="KW-0479">Metal-binding</keyword>
<reference evidence="9" key="1">
    <citation type="journal article" date="2013" name="Genome Announc.">
        <title>Draft genome sequence of the grapevine dieback fungus Eutypa lata UCR-EL1.</title>
        <authorList>
            <person name="Blanco-Ulate B."/>
            <person name="Rolshausen P.E."/>
            <person name="Cantu D."/>
        </authorList>
    </citation>
    <scope>NUCLEOTIDE SEQUENCE [LARGE SCALE GENOMIC DNA]</scope>
    <source>
        <strain evidence="9">UCR-EL1</strain>
    </source>
</reference>
<dbReference type="SUPFAM" id="SSF48264">
    <property type="entry name" value="Cytochrome P450"/>
    <property type="match status" value="1"/>
</dbReference>
<keyword evidence="6" id="KW-0408">Iron</keyword>
<evidence type="ECO:0000313" key="9">
    <source>
        <dbReference type="Proteomes" id="UP000012174"/>
    </source>
</evidence>
<accession>M7SEU1</accession>
<dbReference type="PANTHER" id="PTHR46206">
    <property type="entry name" value="CYTOCHROME P450"/>
    <property type="match status" value="1"/>
</dbReference>
<dbReference type="GO" id="GO:0005506">
    <property type="term" value="F:iron ion binding"/>
    <property type="evidence" value="ECO:0007669"/>
    <property type="project" value="InterPro"/>
</dbReference>
<dbReference type="EMBL" id="KB707406">
    <property type="protein sequence ID" value="EMR62662.1"/>
    <property type="molecule type" value="Genomic_DNA"/>
</dbReference>
<gene>
    <name evidence="8" type="ORF">UCREL1_10411</name>
</gene>
<dbReference type="GO" id="GO:0020037">
    <property type="term" value="F:heme binding"/>
    <property type="evidence" value="ECO:0007669"/>
    <property type="project" value="InterPro"/>
</dbReference>
<dbReference type="CDD" id="cd11041">
    <property type="entry name" value="CYP503A1-like"/>
    <property type="match status" value="1"/>
</dbReference>
<keyword evidence="7 8" id="KW-0503">Monooxygenase</keyword>
<sequence length="442" mass="49929">MASTLNNTLSWPEILQHSVVPLHSASPWITAALLVLLASYFMRPYSLSKYPLITKKSIWDFGDVKARQEFTEKARDIVDLGIKQVGSSAPFRVVADVGEMLILPPSLADGIRNDAKLSFFPFVEKDTLVVDMVRTKLTLALAKVTIPLSREAADACEDIFSDTKAYTVDSFIAAHNLRSYPAMVRRIVHWFLPSMKHVRAQFTEAQSIINPILEKRRAEKAALLRGAPQKEFDDAIEWFEQVSIQKNLKYDPASMQLSLALAAIHTTTDLLTQTMYEIMQNPQILSPLREEIVSVISEGGWKKTTLYNLKLMDSVIKEAQRLKPIMLVNMTRVAMDDTQLPDGTPIPKGTNLGVSSQNLWDPTVFSNPQQFDGYRFLRLREQPGRFFAANEVKIALCHLLLKYDWKLADPKSIPRTVAHGNSLDADPNVKVLLRRRQPEIEL</sequence>
<comment type="similarity">
    <text evidence="2">Belongs to the cytochrome P450 family.</text>
</comment>
<keyword evidence="3" id="KW-0349">Heme</keyword>
<dbReference type="KEGG" id="ela:UCREL1_10411"/>
<organism evidence="8 9">
    <name type="scientific">Eutypa lata (strain UCR-EL1)</name>
    <name type="common">Grapevine dieback disease fungus</name>
    <name type="synonym">Eutypa armeniacae</name>
    <dbReference type="NCBI Taxonomy" id="1287681"/>
    <lineage>
        <taxon>Eukaryota</taxon>
        <taxon>Fungi</taxon>
        <taxon>Dikarya</taxon>
        <taxon>Ascomycota</taxon>
        <taxon>Pezizomycotina</taxon>
        <taxon>Sordariomycetes</taxon>
        <taxon>Xylariomycetidae</taxon>
        <taxon>Xylariales</taxon>
        <taxon>Diatrypaceae</taxon>
        <taxon>Eutypa</taxon>
    </lineage>
</organism>
<comment type="cofactor">
    <cofactor evidence="1">
        <name>heme</name>
        <dbReference type="ChEBI" id="CHEBI:30413"/>
    </cofactor>
</comment>
<protein>
    <submittedName>
        <fullName evidence="8">Putative cytochrome p450 monooxygenase protein</fullName>
    </submittedName>
</protein>
<dbReference type="Proteomes" id="UP000012174">
    <property type="component" value="Unassembled WGS sequence"/>
</dbReference>
<dbReference type="InterPro" id="IPR002401">
    <property type="entry name" value="Cyt_P450_E_grp-I"/>
</dbReference>
<evidence type="ECO:0000256" key="5">
    <source>
        <dbReference type="ARBA" id="ARBA00023002"/>
    </source>
</evidence>
<evidence type="ECO:0000256" key="4">
    <source>
        <dbReference type="ARBA" id="ARBA00022723"/>
    </source>
</evidence>
<dbReference type="Pfam" id="PF00067">
    <property type="entry name" value="p450"/>
    <property type="match status" value="1"/>
</dbReference>
<dbReference type="GO" id="GO:0016705">
    <property type="term" value="F:oxidoreductase activity, acting on paired donors, with incorporation or reduction of molecular oxygen"/>
    <property type="evidence" value="ECO:0007669"/>
    <property type="project" value="InterPro"/>
</dbReference>
<name>M7SEU1_EUTLA</name>
<dbReference type="HOGENOM" id="CLU_022195_0_3_1"/>
<dbReference type="PRINTS" id="PR00463">
    <property type="entry name" value="EP450I"/>
</dbReference>
<keyword evidence="9" id="KW-1185">Reference proteome</keyword>
<dbReference type="PANTHER" id="PTHR46206:SF2">
    <property type="entry name" value="CYTOCHROME P450 MONOOXYGENASE AUSG-RELATED"/>
    <property type="match status" value="1"/>
</dbReference>
<proteinExistence type="inferred from homology"/>